<dbReference type="RefSeq" id="WP_207118918.1">
    <property type="nucleotide sequence ID" value="NZ_JAFLEQ010000008.1"/>
</dbReference>
<sequence>MFTLDFDPAQQHRAAAGFAAAAEEELNLHQSERPNLPAGALGQEYSHTSARVSQLLEMIHDDTCRKYDLLAAAGRTFGRQVDAHVNQDRLNADGYRTDTTR</sequence>
<evidence type="ECO:0000313" key="2">
    <source>
        <dbReference type="Proteomes" id="UP000664332"/>
    </source>
</evidence>
<evidence type="ECO:0000313" key="1">
    <source>
        <dbReference type="EMBL" id="MBN9644040.1"/>
    </source>
</evidence>
<accession>A0A939E064</accession>
<gene>
    <name evidence="1" type="ORF">JZY06_05325</name>
</gene>
<reference evidence="1" key="1">
    <citation type="submission" date="2021-03" db="EMBL/GenBank/DDBJ databases">
        <authorList>
            <person name="Sun Q."/>
        </authorList>
    </citation>
    <scope>NUCLEOTIDE SEQUENCE</scope>
    <source>
        <strain evidence="1">CCM 8862</strain>
    </source>
</reference>
<comment type="caution">
    <text evidence="1">The sequence shown here is derived from an EMBL/GenBank/DDBJ whole genome shotgun (WGS) entry which is preliminary data.</text>
</comment>
<organism evidence="1 2">
    <name type="scientific">Corynebacterium mendelii</name>
    <dbReference type="NCBI Taxonomy" id="2765362"/>
    <lineage>
        <taxon>Bacteria</taxon>
        <taxon>Bacillati</taxon>
        <taxon>Actinomycetota</taxon>
        <taxon>Actinomycetes</taxon>
        <taxon>Mycobacteriales</taxon>
        <taxon>Corynebacteriaceae</taxon>
        <taxon>Corynebacterium</taxon>
    </lineage>
</organism>
<keyword evidence="2" id="KW-1185">Reference proteome</keyword>
<dbReference type="AlphaFoldDB" id="A0A939E064"/>
<protein>
    <submittedName>
        <fullName evidence="1">Uncharacterized protein</fullName>
    </submittedName>
</protein>
<dbReference type="EMBL" id="JAFLEQ010000008">
    <property type="protein sequence ID" value="MBN9644040.1"/>
    <property type="molecule type" value="Genomic_DNA"/>
</dbReference>
<proteinExistence type="predicted"/>
<name>A0A939E064_9CORY</name>
<dbReference type="Proteomes" id="UP000664332">
    <property type="component" value="Unassembled WGS sequence"/>
</dbReference>